<evidence type="ECO:0000313" key="3">
    <source>
        <dbReference type="Proteomes" id="UP000838308"/>
    </source>
</evidence>
<name>A0ABN8KP51_9BACI</name>
<feature type="transmembrane region" description="Helical" evidence="1">
    <location>
        <begin position="93"/>
        <end position="111"/>
    </location>
</feature>
<keyword evidence="1" id="KW-0812">Transmembrane</keyword>
<reference evidence="2" key="1">
    <citation type="submission" date="2022-04" db="EMBL/GenBank/DDBJ databases">
        <authorList>
            <person name="Criscuolo A."/>
        </authorList>
    </citation>
    <scope>NUCLEOTIDE SEQUENCE</scope>
    <source>
        <strain evidence="2">CIP111895</strain>
    </source>
</reference>
<feature type="transmembrane region" description="Helical" evidence="1">
    <location>
        <begin position="65"/>
        <end position="87"/>
    </location>
</feature>
<evidence type="ECO:0008006" key="4">
    <source>
        <dbReference type="Google" id="ProtNLM"/>
    </source>
</evidence>
<sequence length="210" mass="23666">MIQGILHFFGRAICHQIEERSLQASGNTLSVCARDTGIYIGIFSTLAYLHLFKRRSKLTIPSIKISFFLLLCMVPLMIDGLGSYAHWFESTNVRRLITGICFGFVLPYFLYPLLSDKALENMSEPAVKHSKDVMVPLLQSSILAGIIYWGKLSYWIIDSLIILTLIVWFSLCSSFLFSQVRNTRLKSALSIFGGLAFLSFLSLLHSLVIS</sequence>
<dbReference type="EMBL" id="CALBWS010000007">
    <property type="protein sequence ID" value="CAH2714460.1"/>
    <property type="molecule type" value="Genomic_DNA"/>
</dbReference>
<feature type="transmembrane region" description="Helical" evidence="1">
    <location>
        <begin position="155"/>
        <end position="177"/>
    </location>
</feature>
<accession>A0ABN8KP51</accession>
<feature type="transmembrane region" description="Helical" evidence="1">
    <location>
        <begin position="36"/>
        <end position="53"/>
    </location>
</feature>
<dbReference type="Proteomes" id="UP000838308">
    <property type="component" value="Unassembled WGS sequence"/>
</dbReference>
<comment type="caution">
    <text evidence="2">The sequence shown here is derived from an EMBL/GenBank/DDBJ whole genome shotgun (WGS) entry which is preliminary data.</text>
</comment>
<dbReference type="Pfam" id="PF09858">
    <property type="entry name" value="DUF2085"/>
    <property type="match status" value="1"/>
</dbReference>
<feature type="transmembrane region" description="Helical" evidence="1">
    <location>
        <begin position="132"/>
        <end position="149"/>
    </location>
</feature>
<organism evidence="2 3">
    <name type="scientific">Neobacillus rhizosphaerae</name>
    <dbReference type="NCBI Taxonomy" id="2880965"/>
    <lineage>
        <taxon>Bacteria</taxon>
        <taxon>Bacillati</taxon>
        <taxon>Bacillota</taxon>
        <taxon>Bacilli</taxon>
        <taxon>Bacillales</taxon>
        <taxon>Bacillaceae</taxon>
        <taxon>Neobacillus</taxon>
    </lineage>
</organism>
<dbReference type="RefSeq" id="WP_248734780.1">
    <property type="nucleotide sequence ID" value="NZ_CALBWS010000007.1"/>
</dbReference>
<keyword evidence="1" id="KW-1133">Transmembrane helix</keyword>
<evidence type="ECO:0000313" key="2">
    <source>
        <dbReference type="EMBL" id="CAH2714460.1"/>
    </source>
</evidence>
<evidence type="ECO:0000256" key="1">
    <source>
        <dbReference type="SAM" id="Phobius"/>
    </source>
</evidence>
<proteinExistence type="predicted"/>
<keyword evidence="3" id="KW-1185">Reference proteome</keyword>
<dbReference type="InterPro" id="IPR019206">
    <property type="entry name" value="DUF2085_TM"/>
</dbReference>
<protein>
    <recommendedName>
        <fullName evidence="4">DUF2085 domain-containing protein</fullName>
    </recommendedName>
</protein>
<feature type="transmembrane region" description="Helical" evidence="1">
    <location>
        <begin position="189"/>
        <end position="209"/>
    </location>
</feature>
<gene>
    <name evidence="2" type="ORF">BACCIP111895_01623</name>
</gene>
<keyword evidence="1" id="KW-0472">Membrane</keyword>